<keyword evidence="2" id="KW-0812">Transmembrane</keyword>
<feature type="transmembrane region" description="Helical" evidence="2">
    <location>
        <begin position="43"/>
        <end position="65"/>
    </location>
</feature>
<reference evidence="3" key="1">
    <citation type="submission" date="2021-07" db="EMBL/GenBank/DDBJ databases">
        <title>Draft genome of Mortierella alpina, strain LL118, isolated from an aspen leaf litter sample.</title>
        <authorList>
            <person name="Yang S."/>
            <person name="Vinatzer B.A."/>
        </authorList>
    </citation>
    <scope>NUCLEOTIDE SEQUENCE</scope>
    <source>
        <strain evidence="3">LL118</strain>
    </source>
</reference>
<comment type="caution">
    <text evidence="3">The sequence shown here is derived from an EMBL/GenBank/DDBJ whole genome shotgun (WGS) entry which is preliminary data.</text>
</comment>
<feature type="region of interest" description="Disordered" evidence="1">
    <location>
        <begin position="318"/>
        <end position="340"/>
    </location>
</feature>
<evidence type="ECO:0000256" key="1">
    <source>
        <dbReference type="SAM" id="MobiDB-lite"/>
    </source>
</evidence>
<feature type="transmembrane region" description="Helical" evidence="2">
    <location>
        <begin position="186"/>
        <end position="204"/>
    </location>
</feature>
<evidence type="ECO:0000313" key="3">
    <source>
        <dbReference type="EMBL" id="KAG9325717.1"/>
    </source>
</evidence>
<feature type="transmembrane region" description="Helical" evidence="2">
    <location>
        <begin position="131"/>
        <end position="150"/>
    </location>
</feature>
<dbReference type="AlphaFoldDB" id="A0A9P8CZL2"/>
<name>A0A9P8CZL2_MORAP</name>
<evidence type="ECO:0000313" key="4">
    <source>
        <dbReference type="Proteomes" id="UP000717515"/>
    </source>
</evidence>
<gene>
    <name evidence="3" type="ORF">KVV02_006220</name>
</gene>
<sequence>MPASTKIVSLPAHISLALLSSSLHFPLLYHIQMTSRSAKARQIITIVCLACCFLLSVIIMGLVGVNGRITLRSFHSACLLYISIDNDVVSYNNGYCLFPIIACAVTAVFALIFLALWIMHVHRKDEYAPKGISILFLALSGALAMLSFAVCGEIGIGLNKGCQILGDNSHNCLTTKNFNAIYGAEISAGIMGGLWLVAMLMELFQLKSKPPRLSSNIDYVSQTTVVPHRAAGSKTSITDNDTTIRDSGHGYYDNNNSHHQNNNTAAATAATGVGAGAATTATTTTHVQKQEYDAQAHGGHFPSSHEQHHQTYTTAPTTHTTQVQGNGHPDDANGVAYSTF</sequence>
<keyword evidence="2" id="KW-1133">Transmembrane helix</keyword>
<dbReference type="Proteomes" id="UP000717515">
    <property type="component" value="Unassembled WGS sequence"/>
</dbReference>
<evidence type="ECO:0000256" key="2">
    <source>
        <dbReference type="SAM" id="Phobius"/>
    </source>
</evidence>
<feature type="region of interest" description="Disordered" evidence="1">
    <location>
        <begin position="231"/>
        <end position="260"/>
    </location>
</feature>
<dbReference type="EMBL" id="JAIFTL010000034">
    <property type="protein sequence ID" value="KAG9325717.1"/>
    <property type="molecule type" value="Genomic_DNA"/>
</dbReference>
<keyword evidence="2" id="KW-0472">Membrane</keyword>
<feature type="transmembrane region" description="Helical" evidence="2">
    <location>
        <begin position="97"/>
        <end position="119"/>
    </location>
</feature>
<protein>
    <submittedName>
        <fullName evidence="3">Uncharacterized protein</fullName>
    </submittedName>
</protein>
<accession>A0A9P8CZL2</accession>
<proteinExistence type="predicted"/>
<feature type="transmembrane region" description="Helical" evidence="2">
    <location>
        <begin position="12"/>
        <end position="31"/>
    </location>
</feature>
<organism evidence="3 4">
    <name type="scientific">Mortierella alpina</name>
    <name type="common">Oleaginous fungus</name>
    <name type="synonym">Mortierella renispora</name>
    <dbReference type="NCBI Taxonomy" id="64518"/>
    <lineage>
        <taxon>Eukaryota</taxon>
        <taxon>Fungi</taxon>
        <taxon>Fungi incertae sedis</taxon>
        <taxon>Mucoromycota</taxon>
        <taxon>Mortierellomycotina</taxon>
        <taxon>Mortierellomycetes</taxon>
        <taxon>Mortierellales</taxon>
        <taxon>Mortierellaceae</taxon>
        <taxon>Mortierella</taxon>
    </lineage>
</organism>